<name>A0A1N7FH82_9EURY</name>
<dbReference type="EMBL" id="FTNO01000009">
    <property type="protein sequence ID" value="SIR99712.1"/>
    <property type="molecule type" value="Genomic_DNA"/>
</dbReference>
<dbReference type="AlphaFoldDB" id="A0A1N7FH82"/>
<dbReference type="Gene3D" id="2.160.20.10">
    <property type="entry name" value="Single-stranded right-handed beta-helix, Pectin lyase-like"/>
    <property type="match status" value="1"/>
</dbReference>
<sequence length="546" mass="56466">MTITDKNVTFQSGDDLNEDNLRKLLRILTQHDGDGFIHRGLTVTADHVNDNIDVDEGAAVITDDTGEGAYAIEHPGLTGASVANQSGMNYIFLTIDPTVDNDVTVEINSSDSPNRTPALKIAEVDTLNDQEAVMFNVEKSESFDTLSTNSISSSSASIANLTAGSSFTDPQSNTYSGALPTWLDGLDIAPNSVDAGAVSTPSLNSTIKYVTTESQLQAMVGAGNTLIIPAGTTINVSDPVVLGDNDHLQIESGATLRQADGSNLTEFRTVVRTHGTNILVDGGGTIDANVDGQSGVGYRGLGDVQGSGPYANIRVQNVTIQNCGERKPVEFGFSSDVWVTNCTFGGGAQFDTGAVAVEARNGDITNFHITDNTIKPLHSTLSGDCIFIDSITNSGHKVRRFVISNNTFEGSWATRTSSESGVFWGILVEEGGQSGVISENSLRAESGDGSGGGIYLNSQTGAGGTGTITVTGNTLRGDSNATQPGGASINGIVIGTGVLCNVSSNLSISFSGNGVANNSANAVVVGNHTDGTFYDSGSGGVVADNL</sequence>
<dbReference type="SUPFAM" id="SSF51126">
    <property type="entry name" value="Pectin lyase-like"/>
    <property type="match status" value="1"/>
</dbReference>
<dbReference type="InterPro" id="IPR006626">
    <property type="entry name" value="PbH1"/>
</dbReference>
<evidence type="ECO:0008006" key="3">
    <source>
        <dbReference type="Google" id="ProtNLM"/>
    </source>
</evidence>
<dbReference type="InterPro" id="IPR012334">
    <property type="entry name" value="Pectin_lyas_fold"/>
</dbReference>
<dbReference type="InterPro" id="IPR011050">
    <property type="entry name" value="Pectin_lyase_fold/virulence"/>
</dbReference>
<evidence type="ECO:0000313" key="2">
    <source>
        <dbReference type="Proteomes" id="UP000186914"/>
    </source>
</evidence>
<keyword evidence="2" id="KW-1185">Reference proteome</keyword>
<dbReference type="SMART" id="SM00710">
    <property type="entry name" value="PbH1"/>
    <property type="match status" value="6"/>
</dbReference>
<reference evidence="2" key="1">
    <citation type="submission" date="2017-01" db="EMBL/GenBank/DDBJ databases">
        <authorList>
            <person name="Varghese N."/>
            <person name="Submissions S."/>
        </authorList>
    </citation>
    <scope>NUCLEOTIDE SEQUENCE [LARGE SCALE GENOMIC DNA]</scope>
    <source>
        <strain evidence="2">CGMCC 1.7737</strain>
    </source>
</reference>
<protein>
    <recommendedName>
        <fullName evidence="3">Right handed beta helix region</fullName>
    </recommendedName>
</protein>
<evidence type="ECO:0000313" key="1">
    <source>
        <dbReference type="EMBL" id="SIR99712.1"/>
    </source>
</evidence>
<gene>
    <name evidence="1" type="ORF">SAMN05421858_5055</name>
</gene>
<dbReference type="OrthoDB" id="275082at2157"/>
<dbReference type="Proteomes" id="UP000186914">
    <property type="component" value="Unassembled WGS sequence"/>
</dbReference>
<organism evidence="1 2">
    <name type="scientific">Haladaptatus litoreus</name>
    <dbReference type="NCBI Taxonomy" id="553468"/>
    <lineage>
        <taxon>Archaea</taxon>
        <taxon>Methanobacteriati</taxon>
        <taxon>Methanobacteriota</taxon>
        <taxon>Stenosarchaea group</taxon>
        <taxon>Halobacteria</taxon>
        <taxon>Halobacteriales</taxon>
        <taxon>Haladaptataceae</taxon>
        <taxon>Haladaptatus</taxon>
    </lineage>
</organism>
<accession>A0A1N7FH82</accession>
<proteinExistence type="predicted"/>
<dbReference type="RefSeq" id="WP_076433690.1">
    <property type="nucleotide sequence ID" value="NZ_FTNO01000009.1"/>
</dbReference>